<evidence type="ECO:0000256" key="2">
    <source>
        <dbReference type="ARBA" id="ARBA00023004"/>
    </source>
</evidence>
<evidence type="ECO:0000256" key="8">
    <source>
        <dbReference type="RuleBase" id="RU004185"/>
    </source>
</evidence>
<evidence type="ECO:0000256" key="6">
    <source>
        <dbReference type="ARBA" id="ARBA00024536"/>
    </source>
</evidence>
<evidence type="ECO:0000256" key="4">
    <source>
        <dbReference type="ARBA" id="ARBA00023239"/>
    </source>
</evidence>
<dbReference type="PANTHER" id="PTHR11108:SF1">
    <property type="entry name" value="FERROCHELATASE, MITOCHONDRIAL"/>
    <property type="match status" value="1"/>
</dbReference>
<feature type="binding site" evidence="7">
    <location>
        <position position="292"/>
    </location>
    <ligand>
        <name>Fe(2+)</name>
        <dbReference type="ChEBI" id="CHEBI:29033"/>
    </ligand>
</feature>
<dbReference type="GO" id="GO:0046872">
    <property type="term" value="F:metal ion binding"/>
    <property type="evidence" value="ECO:0007669"/>
    <property type="project" value="UniProtKB-KW"/>
</dbReference>
<dbReference type="CDD" id="cd03411">
    <property type="entry name" value="Ferrochelatase_N"/>
    <property type="match status" value="1"/>
</dbReference>
<comment type="caution">
    <text evidence="7">Lacks conserved residue(s) required for the propagation of feature annotation.</text>
</comment>
<keyword evidence="7" id="KW-0479">Metal-binding</keyword>
<keyword evidence="5 7" id="KW-0627">Porphyrin biosynthesis</keyword>
<accession>A0A9X2B2L7</accession>
<sequence>MAESGMSGTTARRALLVLSFGGPEKEEDVVPFLENVTRGRGIPRERLAEVGEHYYRFGGKSPINDQNLEIIDHLRTEIAARGLDLPVYFGNRNWEPYIEDTTRRMVADGVTEVIVFATSAWGGYSGDIQYREDIERALQSCRDAGVTPPTMTKIRPFHDHPLFLSAFARLVDEARDSLPADQRADARLLFTAHSVPVSADEASSADTTHRYSGQVLTAAREIRALSSFATDGDDGTDVELVWQSRSGPPHIPWLEPDICDHLEATVTGQDGTDGDHRPIVLVPVGFISDHMEVMWDLDNEAADTAAGLGVPMVRAATPGPTPEFTDMVLDLVEQTVAHTSRV</sequence>
<feature type="binding site" evidence="7">
    <location>
        <position position="193"/>
    </location>
    <ligand>
        <name>Fe(2+)</name>
        <dbReference type="ChEBI" id="CHEBI:29033"/>
    </ligand>
</feature>
<evidence type="ECO:0000256" key="7">
    <source>
        <dbReference type="HAMAP-Rule" id="MF_00323"/>
    </source>
</evidence>
<keyword evidence="3 7" id="KW-0350">Heme biosynthesis</keyword>
<comment type="caution">
    <text evidence="9">The sequence shown here is derived from an EMBL/GenBank/DDBJ whole genome shotgun (WGS) entry which is preliminary data.</text>
</comment>
<feature type="binding site" evidence="7">
    <location>
        <position position="130"/>
    </location>
    <ligand>
        <name>Fe-coproporphyrin III</name>
        <dbReference type="ChEBI" id="CHEBI:68438"/>
    </ligand>
</feature>
<keyword evidence="4 7" id="KW-0456">Lyase</keyword>
<dbReference type="NCBIfam" id="NF000689">
    <property type="entry name" value="PRK00035.2-1"/>
    <property type="match status" value="1"/>
</dbReference>
<keyword evidence="2 7" id="KW-0408">Iron</keyword>
<evidence type="ECO:0000256" key="3">
    <source>
        <dbReference type="ARBA" id="ARBA00023133"/>
    </source>
</evidence>
<dbReference type="AlphaFoldDB" id="A0A9X2B2L7"/>
<name>A0A9X2B2L7_9CORY</name>
<reference evidence="9" key="1">
    <citation type="submission" date="2022-04" db="EMBL/GenBank/DDBJ databases">
        <title>Corynebacterium kalidii LD5P10.</title>
        <authorList>
            <person name="Sun J.Q."/>
        </authorList>
    </citation>
    <scope>NUCLEOTIDE SEQUENCE</scope>
    <source>
        <strain evidence="9">LD5P10</strain>
    </source>
</reference>
<dbReference type="EC" id="4.99.1.9" evidence="7"/>
<keyword evidence="10" id="KW-1185">Reference proteome</keyword>
<dbReference type="InterPro" id="IPR033644">
    <property type="entry name" value="Ferrochelatase_C"/>
</dbReference>
<keyword evidence="7" id="KW-0963">Cytoplasm</keyword>
<dbReference type="GO" id="GO:0004325">
    <property type="term" value="F:ferrochelatase activity"/>
    <property type="evidence" value="ECO:0007669"/>
    <property type="project" value="UniProtKB-UniRule"/>
</dbReference>
<dbReference type="Gene3D" id="3.40.50.1400">
    <property type="match status" value="2"/>
</dbReference>
<dbReference type="Pfam" id="PF00762">
    <property type="entry name" value="Ferrochelatase"/>
    <property type="match status" value="1"/>
</dbReference>
<comment type="similarity">
    <text evidence="7 8">Belongs to the ferrochelatase family.</text>
</comment>
<evidence type="ECO:0000256" key="5">
    <source>
        <dbReference type="ARBA" id="ARBA00023244"/>
    </source>
</evidence>
<evidence type="ECO:0000313" key="9">
    <source>
        <dbReference type="EMBL" id="MCJ7858900.1"/>
    </source>
</evidence>
<comment type="pathway">
    <text evidence="1 7">Porphyrin-containing compound metabolism; protoheme biosynthesis.</text>
</comment>
<protein>
    <recommendedName>
        <fullName evidence="7">Coproporphyrin III ferrochelatase</fullName>
        <ecNumber evidence="7">4.99.1.9</ecNumber>
    </recommendedName>
</protein>
<dbReference type="Proteomes" id="UP001139207">
    <property type="component" value="Unassembled WGS sequence"/>
</dbReference>
<dbReference type="EMBL" id="JALIEA010000013">
    <property type="protein sequence ID" value="MCJ7858900.1"/>
    <property type="molecule type" value="Genomic_DNA"/>
</dbReference>
<comment type="subcellular location">
    <subcellularLocation>
        <location evidence="7">Cytoplasm</location>
    </subcellularLocation>
</comment>
<dbReference type="PANTHER" id="PTHR11108">
    <property type="entry name" value="FERROCHELATASE"/>
    <property type="match status" value="1"/>
</dbReference>
<gene>
    <name evidence="7" type="primary">cpfC</name>
    <name evidence="9" type="ORF">MUN33_09270</name>
</gene>
<dbReference type="GO" id="GO:0006783">
    <property type="term" value="P:heme biosynthetic process"/>
    <property type="evidence" value="ECO:0007669"/>
    <property type="project" value="UniProtKB-UniRule"/>
</dbReference>
<comment type="catalytic activity">
    <reaction evidence="6">
        <text>Fe-coproporphyrin III + 2 H(+) = coproporphyrin III + Fe(2+)</text>
        <dbReference type="Rhea" id="RHEA:49572"/>
        <dbReference type="ChEBI" id="CHEBI:15378"/>
        <dbReference type="ChEBI" id="CHEBI:29033"/>
        <dbReference type="ChEBI" id="CHEBI:68438"/>
        <dbReference type="ChEBI" id="CHEBI:131725"/>
        <dbReference type="EC" id="4.99.1.9"/>
    </reaction>
    <physiologicalReaction direction="right-to-left" evidence="6">
        <dbReference type="Rhea" id="RHEA:49574"/>
    </physiologicalReaction>
</comment>
<dbReference type="InterPro" id="IPR033659">
    <property type="entry name" value="Ferrochelatase_N"/>
</dbReference>
<dbReference type="RefSeq" id="WP_244804632.1">
    <property type="nucleotide sequence ID" value="NZ_JALIEA010000013.1"/>
</dbReference>
<organism evidence="9 10">
    <name type="scientific">Corynebacterium kalidii</name>
    <dbReference type="NCBI Taxonomy" id="2931982"/>
    <lineage>
        <taxon>Bacteria</taxon>
        <taxon>Bacillati</taxon>
        <taxon>Actinomycetota</taxon>
        <taxon>Actinomycetes</taxon>
        <taxon>Mycobacteriales</taxon>
        <taxon>Corynebacteriaceae</taxon>
        <taxon>Corynebacterium</taxon>
    </lineage>
</organism>
<comment type="function">
    <text evidence="7">Involved in coproporphyrin-dependent heme b biosynthesis. Catalyzes the insertion of ferrous iron into coproporphyrin III to form Fe-coproporphyrin III.</text>
</comment>
<dbReference type="InterPro" id="IPR001015">
    <property type="entry name" value="Ferrochelatase"/>
</dbReference>
<proteinExistence type="inferred from homology"/>
<feature type="binding site" evidence="7">
    <location>
        <position position="61"/>
    </location>
    <ligand>
        <name>Fe-coproporphyrin III</name>
        <dbReference type="ChEBI" id="CHEBI:68438"/>
    </ligand>
</feature>
<dbReference type="CDD" id="cd00419">
    <property type="entry name" value="Ferrochelatase_C"/>
    <property type="match status" value="1"/>
</dbReference>
<dbReference type="HAMAP" id="MF_00323">
    <property type="entry name" value="Ferrochelatase"/>
    <property type="match status" value="1"/>
</dbReference>
<evidence type="ECO:0000313" key="10">
    <source>
        <dbReference type="Proteomes" id="UP001139207"/>
    </source>
</evidence>
<evidence type="ECO:0000256" key="1">
    <source>
        <dbReference type="ARBA" id="ARBA00004744"/>
    </source>
</evidence>
<dbReference type="SUPFAM" id="SSF53800">
    <property type="entry name" value="Chelatase"/>
    <property type="match status" value="1"/>
</dbReference>
<dbReference type="GO" id="GO:0005737">
    <property type="term" value="C:cytoplasm"/>
    <property type="evidence" value="ECO:0007669"/>
    <property type="project" value="UniProtKB-SubCell"/>
</dbReference>